<dbReference type="InterPro" id="IPR050563">
    <property type="entry name" value="4-hydroxybenzoyl-CoA_TE"/>
</dbReference>
<dbReference type="Gene3D" id="3.10.129.10">
    <property type="entry name" value="Hotdog Thioesterase"/>
    <property type="match status" value="1"/>
</dbReference>
<keyword evidence="5" id="KW-1185">Reference proteome</keyword>
<dbReference type="PANTHER" id="PTHR31793:SF27">
    <property type="entry name" value="NOVEL THIOESTERASE SUPERFAMILY DOMAIN AND SAPOSIN A-TYPE DOMAIN CONTAINING PROTEIN (0610012H03RIK)"/>
    <property type="match status" value="1"/>
</dbReference>
<dbReference type="STRING" id="1246637.MTBBW1_80160"/>
<name>L0R722_9BACT</name>
<evidence type="ECO:0000313" key="3">
    <source>
        <dbReference type="EMBL" id="CCO06766.1"/>
    </source>
</evidence>
<proteinExistence type="inferred from homology"/>
<evidence type="ECO:0000313" key="4">
    <source>
        <dbReference type="EMBL" id="SLM32817.1"/>
    </source>
</evidence>
<dbReference type="PANTHER" id="PTHR31793">
    <property type="entry name" value="4-HYDROXYBENZOYL-COA THIOESTERASE FAMILY MEMBER"/>
    <property type="match status" value="1"/>
</dbReference>
<dbReference type="Proteomes" id="UP000191931">
    <property type="component" value="Unassembled WGS sequence"/>
</dbReference>
<dbReference type="AlphaFoldDB" id="L0R722"/>
<evidence type="ECO:0000256" key="1">
    <source>
        <dbReference type="ARBA" id="ARBA00005953"/>
    </source>
</evidence>
<reference evidence="3" key="2">
    <citation type="submission" date="2012-12" db="EMBL/GenBank/DDBJ databases">
        <title>Region harboring genes involved in magnetosome formation of Candidatus Desulfamplus magnetosmortis.</title>
        <authorList>
            <person name="Lefevre C.T."/>
            <person name="Bazylinski D.A."/>
        </authorList>
    </citation>
    <scope>NUCLEOTIDE SEQUENCE</scope>
    <source>
        <strain evidence="3">BW-1</strain>
    </source>
</reference>
<organism evidence="3">
    <name type="scientific">Desulfamplus magnetovallimortis</name>
    <dbReference type="NCBI Taxonomy" id="1246637"/>
    <lineage>
        <taxon>Bacteria</taxon>
        <taxon>Pseudomonadati</taxon>
        <taxon>Thermodesulfobacteriota</taxon>
        <taxon>Desulfobacteria</taxon>
        <taxon>Desulfobacterales</taxon>
        <taxon>Desulfobacteraceae</taxon>
        <taxon>Desulfamplus</taxon>
    </lineage>
</organism>
<reference evidence="4 5" key="3">
    <citation type="submission" date="2017-03" db="EMBL/GenBank/DDBJ databases">
        <authorList>
            <person name="Afonso C.L."/>
            <person name="Miller P.J."/>
            <person name="Scott M.A."/>
            <person name="Spackman E."/>
            <person name="Goraichik I."/>
            <person name="Dimitrov K.M."/>
            <person name="Suarez D.L."/>
            <person name="Swayne D.E."/>
        </authorList>
    </citation>
    <scope>NUCLEOTIDE SEQUENCE [LARGE SCALE GENOMIC DNA]</scope>
    <source>
        <strain evidence="4">PRJEB14757</strain>
    </source>
</reference>
<dbReference type="RefSeq" id="WP_080798450.1">
    <property type="nucleotide sequence ID" value="NZ_LT828540.1"/>
</dbReference>
<dbReference type="EMBL" id="HF547348">
    <property type="protein sequence ID" value="CCO06766.1"/>
    <property type="molecule type" value="Genomic_DNA"/>
</dbReference>
<keyword evidence="2" id="KW-0378">Hydrolase</keyword>
<dbReference type="EMBL" id="FWEV01000325">
    <property type="protein sequence ID" value="SLM32817.1"/>
    <property type="molecule type" value="Genomic_DNA"/>
</dbReference>
<evidence type="ECO:0008006" key="6">
    <source>
        <dbReference type="Google" id="ProtNLM"/>
    </source>
</evidence>
<reference evidence="3" key="1">
    <citation type="submission" date="2012-10" db="EMBL/GenBank/DDBJ databases">
        <authorList>
            <person name="Lefevre C."/>
        </authorList>
    </citation>
    <scope>NUCLEOTIDE SEQUENCE</scope>
    <source>
        <strain evidence="3">BW-1</strain>
    </source>
</reference>
<dbReference type="Pfam" id="PF13279">
    <property type="entry name" value="4HBT_2"/>
    <property type="match status" value="1"/>
</dbReference>
<evidence type="ECO:0000256" key="2">
    <source>
        <dbReference type="ARBA" id="ARBA00022801"/>
    </source>
</evidence>
<dbReference type="CDD" id="cd00586">
    <property type="entry name" value="4HBT"/>
    <property type="match status" value="1"/>
</dbReference>
<dbReference type="GO" id="GO:0047617">
    <property type="term" value="F:fatty acyl-CoA hydrolase activity"/>
    <property type="evidence" value="ECO:0007669"/>
    <property type="project" value="TreeGrafter"/>
</dbReference>
<dbReference type="OrthoDB" id="9800856at2"/>
<comment type="similarity">
    <text evidence="1">Belongs to the 4-hydroxybenzoyl-CoA thioesterase family.</text>
</comment>
<accession>L0R722</accession>
<dbReference type="InterPro" id="IPR029069">
    <property type="entry name" value="HotDog_dom_sf"/>
</dbReference>
<evidence type="ECO:0000313" key="5">
    <source>
        <dbReference type="Proteomes" id="UP000191931"/>
    </source>
</evidence>
<protein>
    <recommendedName>
        <fullName evidence="6">Thioesterase superfamily protein</fullName>
    </recommendedName>
</protein>
<gene>
    <name evidence="3" type="ORF">DEMABW1_80160</name>
    <name evidence="4" type="ORF">MTBBW1_80160</name>
</gene>
<sequence length="159" mass="17994">MTRRKKTYFPRVAGDPSPVEITVESRVRFSDTDAMAIVWHGRYPRFFEMAAEALAGHIGLTYKAYYENNLRAPIVQMHVDYHRPLPLEAKIRIKAALIWSKAARLNTEYTIYQENGIIAATGYTVQMFTDAASGEPYILPPPLLETILGKWQSGGFGKL</sequence>
<dbReference type="SUPFAM" id="SSF54637">
    <property type="entry name" value="Thioesterase/thiol ester dehydrase-isomerase"/>
    <property type="match status" value="1"/>
</dbReference>